<reference evidence="2 3" key="1">
    <citation type="submission" date="2020-08" db="EMBL/GenBank/DDBJ databases">
        <title>Genomic Encyclopedia of Type Strains, Phase IV (KMG-IV): sequencing the most valuable type-strain genomes for metagenomic binning, comparative biology and taxonomic classification.</title>
        <authorList>
            <person name="Goeker M."/>
        </authorList>
    </citation>
    <scope>NUCLEOTIDE SEQUENCE [LARGE SCALE GENOMIC DNA]</scope>
    <source>
        <strain evidence="2 3">DSM 23958</strain>
    </source>
</reference>
<evidence type="ECO:0000313" key="3">
    <source>
        <dbReference type="Proteomes" id="UP000554837"/>
    </source>
</evidence>
<organism evidence="2 3">
    <name type="scientific">Inhella inkyongensis</name>
    <dbReference type="NCBI Taxonomy" id="392593"/>
    <lineage>
        <taxon>Bacteria</taxon>
        <taxon>Pseudomonadati</taxon>
        <taxon>Pseudomonadota</taxon>
        <taxon>Betaproteobacteria</taxon>
        <taxon>Burkholderiales</taxon>
        <taxon>Sphaerotilaceae</taxon>
        <taxon>Inhella</taxon>
    </lineage>
</organism>
<dbReference type="InterPro" id="IPR021139">
    <property type="entry name" value="NYN"/>
</dbReference>
<dbReference type="Pfam" id="PF00313">
    <property type="entry name" value="CSD"/>
    <property type="match status" value="1"/>
</dbReference>
<dbReference type="Gene3D" id="3.40.50.1010">
    <property type="entry name" value="5'-nuclease"/>
    <property type="match status" value="1"/>
</dbReference>
<dbReference type="PANTHER" id="PTHR35458">
    <property type="entry name" value="SLR0755 PROTEIN"/>
    <property type="match status" value="1"/>
</dbReference>
<dbReference type="Proteomes" id="UP000554837">
    <property type="component" value="Unassembled WGS sequence"/>
</dbReference>
<comment type="caution">
    <text evidence="2">The sequence shown here is derived from an EMBL/GenBank/DDBJ whole genome shotgun (WGS) entry which is preliminary data.</text>
</comment>
<proteinExistence type="predicted"/>
<accession>A0A840S5L0</accession>
<dbReference type="CDD" id="cd04458">
    <property type="entry name" value="CSP_CDS"/>
    <property type="match status" value="1"/>
</dbReference>
<dbReference type="GO" id="GO:0004540">
    <property type="term" value="F:RNA nuclease activity"/>
    <property type="evidence" value="ECO:0007669"/>
    <property type="project" value="InterPro"/>
</dbReference>
<sequence length="322" mass="35934">MQNQVCRIAVFYDGSYFKKVSDYYLFQHERRARLSIKGLHEFITAEVARVEGLDARQCQIVDASYFRGRLTAQQAQDQNTLYSDRMLEDVLMRADVTMFQQHVFTRPDGTFEEKSIDVWLALEAYEMASLKKYDLIVLISGDGDFVPLVRKLNTLGTKVMLLGWDFSFEYKGRMQRTRVSSALIERANYAVMMDAVIDARERRSDPFVNNLFLTQSLPQAGAVAAQAVAPERNIAEGEPGQMAAGSVAHLALDKGFGFIKPDEQEGSSLFFHVSELQGVTLPELSVGSRVRFVFGTNERGACARSVSLEPSPADAAGALESI</sequence>
<dbReference type="Gene3D" id="2.40.50.140">
    <property type="entry name" value="Nucleic acid-binding proteins"/>
    <property type="match status" value="1"/>
</dbReference>
<gene>
    <name evidence="2" type="ORF">HNQ51_001083</name>
</gene>
<protein>
    <submittedName>
        <fullName evidence="2">Uncharacterized LabA/DUF88 family protein/cold shock CspA family protein</fullName>
    </submittedName>
</protein>
<evidence type="ECO:0000259" key="1">
    <source>
        <dbReference type="PROSITE" id="PS51857"/>
    </source>
</evidence>
<dbReference type="SUPFAM" id="SSF50249">
    <property type="entry name" value="Nucleic acid-binding proteins"/>
    <property type="match status" value="1"/>
</dbReference>
<name>A0A840S5L0_9BURK</name>
<dbReference type="Pfam" id="PF01936">
    <property type="entry name" value="NYN"/>
    <property type="match status" value="1"/>
</dbReference>
<keyword evidence="3" id="KW-1185">Reference proteome</keyword>
<feature type="domain" description="CSD" evidence="1">
    <location>
        <begin position="242"/>
        <end position="308"/>
    </location>
</feature>
<dbReference type="InterPro" id="IPR012340">
    <property type="entry name" value="NA-bd_OB-fold"/>
</dbReference>
<dbReference type="InterPro" id="IPR002059">
    <property type="entry name" value="CSP_DNA-bd"/>
</dbReference>
<dbReference type="PANTHER" id="PTHR35458:SF8">
    <property type="entry name" value="SLR0650 PROTEIN"/>
    <property type="match status" value="1"/>
</dbReference>
<dbReference type="AlphaFoldDB" id="A0A840S5L0"/>
<dbReference type="OrthoDB" id="9783963at2"/>
<evidence type="ECO:0000313" key="2">
    <source>
        <dbReference type="EMBL" id="MBB5203790.1"/>
    </source>
</evidence>
<dbReference type="PROSITE" id="PS51857">
    <property type="entry name" value="CSD_2"/>
    <property type="match status" value="1"/>
</dbReference>
<dbReference type="InterPro" id="IPR047140">
    <property type="entry name" value="LabA"/>
</dbReference>
<dbReference type="GO" id="GO:0003676">
    <property type="term" value="F:nucleic acid binding"/>
    <property type="evidence" value="ECO:0007669"/>
    <property type="project" value="InterPro"/>
</dbReference>
<dbReference type="RefSeq" id="WP_138857186.1">
    <property type="nucleotide sequence ID" value="NZ_CP040709.1"/>
</dbReference>
<dbReference type="EMBL" id="JACHHO010000001">
    <property type="protein sequence ID" value="MBB5203790.1"/>
    <property type="molecule type" value="Genomic_DNA"/>
</dbReference>